<dbReference type="GO" id="GO:0007059">
    <property type="term" value="P:chromosome segregation"/>
    <property type="evidence" value="ECO:0007669"/>
    <property type="project" value="UniProtKB-UniRule"/>
</dbReference>
<sequence>MMARAALDAWLSWLAQARRASGNTVAAYRGDIEQALGFLTDHLGQEPDLAALQRLSLADLRAWLAYETARAERGVTGRVGTRDGQARTRARRVSALRSFFRYLSERHDIDNPAPGLLAAPRVKRRLPRPLTRDQALAAPEEIAVMAHTGIGALRDEALFTLLYGTGMRIGEALALNIGDLDASGGDVLRVVGKGGRVRMVPLLPIVAKALTDWRAQHPSPSPDAPLFVGARGGRLQAPVARRAMQQWRNTTGAAASATPHALRHSFATHMLEGGADLRAIQELLGHASLSTTQTYTLADEKHLMSVWQAAHPRARRS</sequence>
<dbReference type="GO" id="GO:0009037">
    <property type="term" value="F:tyrosine-based site-specific recombinase activity"/>
    <property type="evidence" value="ECO:0007669"/>
    <property type="project" value="UniProtKB-UniRule"/>
</dbReference>
<accession>A0A1U9KS38</accession>
<protein>
    <recommendedName>
        <fullName evidence="9">Tyrosine recombinase XerC</fullName>
    </recommendedName>
</protein>
<evidence type="ECO:0000256" key="9">
    <source>
        <dbReference type="HAMAP-Rule" id="MF_01808"/>
    </source>
</evidence>
<dbReference type="GO" id="GO:0006313">
    <property type="term" value="P:DNA transposition"/>
    <property type="evidence" value="ECO:0007669"/>
    <property type="project" value="UniProtKB-UniRule"/>
</dbReference>
<keyword evidence="5 9" id="KW-0229">DNA integration</keyword>
<dbReference type="GO" id="GO:0005737">
    <property type="term" value="C:cytoplasm"/>
    <property type="evidence" value="ECO:0007669"/>
    <property type="project" value="UniProtKB-SubCell"/>
</dbReference>
<keyword evidence="6 9" id="KW-0238">DNA-binding</keyword>
<evidence type="ECO:0000256" key="7">
    <source>
        <dbReference type="ARBA" id="ARBA00023172"/>
    </source>
</evidence>
<dbReference type="AlphaFoldDB" id="A0A1U9KS38"/>
<keyword evidence="11" id="KW-1185">Reference proteome</keyword>
<dbReference type="SUPFAM" id="SSF47823">
    <property type="entry name" value="lambda integrase-like, N-terminal domain"/>
    <property type="match status" value="1"/>
</dbReference>
<dbReference type="GO" id="GO:0003677">
    <property type="term" value="F:DNA binding"/>
    <property type="evidence" value="ECO:0007669"/>
    <property type="project" value="UniProtKB-UniRule"/>
</dbReference>
<feature type="active site" evidence="9">
    <location>
        <position position="193"/>
    </location>
</feature>
<dbReference type="Gene3D" id="1.10.150.130">
    <property type="match status" value="1"/>
</dbReference>
<keyword evidence="7 9" id="KW-0233">DNA recombination</keyword>
<name>A0A1U9KS38_9PROT</name>
<reference evidence="10 11" key="1">
    <citation type="submission" date="2016-03" db="EMBL/GenBank/DDBJ databases">
        <title>Acetic acid bacteria sequencing.</title>
        <authorList>
            <person name="Brandt J."/>
            <person name="Jakob F."/>
            <person name="Vogel R.F."/>
        </authorList>
    </citation>
    <scope>NUCLEOTIDE SEQUENCE [LARGE SCALE GENOMIC DNA]</scope>
    <source>
        <strain evidence="10 11">NBRC 101099</strain>
    </source>
</reference>
<feature type="active site" evidence="9">
    <location>
        <position position="263"/>
    </location>
</feature>
<dbReference type="PROSITE" id="PS51898">
    <property type="entry name" value="TYR_RECOMBINASE"/>
    <property type="match status" value="1"/>
</dbReference>
<dbReference type="InterPro" id="IPR004107">
    <property type="entry name" value="Integrase_SAM-like_N"/>
</dbReference>
<gene>
    <name evidence="9" type="primary">xerC</name>
    <name evidence="10" type="ORF">A0U93_11980</name>
</gene>
<feature type="active site" evidence="9">
    <location>
        <position position="168"/>
    </location>
</feature>
<dbReference type="HAMAP" id="MF_01808">
    <property type="entry name" value="Recomb_XerC_XerD"/>
    <property type="match status" value="1"/>
</dbReference>
<evidence type="ECO:0000256" key="1">
    <source>
        <dbReference type="ARBA" id="ARBA00004496"/>
    </source>
</evidence>
<evidence type="ECO:0000256" key="5">
    <source>
        <dbReference type="ARBA" id="ARBA00022908"/>
    </source>
</evidence>
<proteinExistence type="inferred from homology"/>
<evidence type="ECO:0000313" key="10">
    <source>
        <dbReference type="EMBL" id="AQS88537.1"/>
    </source>
</evidence>
<evidence type="ECO:0000313" key="11">
    <source>
        <dbReference type="Proteomes" id="UP000188604"/>
    </source>
</evidence>
<dbReference type="GO" id="GO:0051301">
    <property type="term" value="P:cell division"/>
    <property type="evidence" value="ECO:0007669"/>
    <property type="project" value="UniProtKB-KW"/>
</dbReference>
<feature type="active site" evidence="9">
    <location>
        <position position="260"/>
    </location>
</feature>
<dbReference type="Pfam" id="PF02899">
    <property type="entry name" value="Phage_int_SAM_1"/>
    <property type="match status" value="1"/>
</dbReference>
<dbReference type="RefSeq" id="WP_077807569.1">
    <property type="nucleotide sequence ID" value="NZ_BJXS01000006.1"/>
</dbReference>
<dbReference type="Proteomes" id="UP000188604">
    <property type="component" value="Chromosome"/>
</dbReference>
<dbReference type="Pfam" id="PF00589">
    <property type="entry name" value="Phage_integrase"/>
    <property type="match status" value="1"/>
</dbReference>
<dbReference type="InterPro" id="IPR050090">
    <property type="entry name" value="Tyrosine_recombinase_XerCD"/>
</dbReference>
<dbReference type="PANTHER" id="PTHR30349">
    <property type="entry name" value="PHAGE INTEGRASE-RELATED"/>
    <property type="match status" value="1"/>
</dbReference>
<dbReference type="OrthoDB" id="9801717at2"/>
<dbReference type="KEGG" id="nch:A0U93_11980"/>
<dbReference type="InterPro" id="IPR044068">
    <property type="entry name" value="CB"/>
</dbReference>
<evidence type="ECO:0000256" key="2">
    <source>
        <dbReference type="ARBA" id="ARBA00022490"/>
    </source>
</evidence>
<comment type="subcellular location">
    <subcellularLocation>
        <location evidence="1 9">Cytoplasm</location>
    </subcellularLocation>
</comment>
<comment type="subunit">
    <text evidence="9">Forms a cyclic heterotetrameric complex composed of two molecules of XerC and two molecules of XerD.</text>
</comment>
<keyword evidence="2 9" id="KW-0963">Cytoplasm</keyword>
<feature type="active site" evidence="9">
    <location>
        <position position="286"/>
    </location>
</feature>
<dbReference type="STRING" id="320497.A0U93_11980"/>
<comment type="function">
    <text evidence="9">Site-specific tyrosine recombinase, which acts by catalyzing the cutting and rejoining of the recombining DNA molecules. The XerC-XerD complex is essential to convert dimers of the bacterial chromosome into monomers to permit their segregation at cell division. It also contributes to the segregational stability of plasmids.</text>
</comment>
<dbReference type="InterPro" id="IPR013762">
    <property type="entry name" value="Integrase-like_cat_sf"/>
</dbReference>
<dbReference type="InterPro" id="IPR010998">
    <property type="entry name" value="Integrase_recombinase_N"/>
</dbReference>
<dbReference type="PROSITE" id="PS51900">
    <property type="entry name" value="CB"/>
    <property type="match status" value="1"/>
</dbReference>
<keyword evidence="8 9" id="KW-0131">Cell cycle</keyword>
<dbReference type="Gene3D" id="1.10.443.10">
    <property type="entry name" value="Intergrase catalytic core"/>
    <property type="match status" value="1"/>
</dbReference>
<evidence type="ECO:0000256" key="8">
    <source>
        <dbReference type="ARBA" id="ARBA00023306"/>
    </source>
</evidence>
<evidence type="ECO:0000256" key="6">
    <source>
        <dbReference type="ARBA" id="ARBA00023125"/>
    </source>
</evidence>
<evidence type="ECO:0000256" key="4">
    <source>
        <dbReference type="ARBA" id="ARBA00022829"/>
    </source>
</evidence>
<dbReference type="EMBL" id="CP014691">
    <property type="protein sequence ID" value="AQS88537.1"/>
    <property type="molecule type" value="Genomic_DNA"/>
</dbReference>
<feature type="active site" description="O-(3'-phospho-DNA)-tyrosine intermediate" evidence="9">
    <location>
        <position position="295"/>
    </location>
</feature>
<comment type="similarity">
    <text evidence="9">Belongs to the 'phage' integrase family. XerC subfamily.</text>
</comment>
<evidence type="ECO:0000256" key="3">
    <source>
        <dbReference type="ARBA" id="ARBA00022618"/>
    </source>
</evidence>
<dbReference type="SUPFAM" id="SSF56349">
    <property type="entry name" value="DNA breaking-rejoining enzymes"/>
    <property type="match status" value="1"/>
</dbReference>
<dbReference type="InterPro" id="IPR011010">
    <property type="entry name" value="DNA_brk_join_enz"/>
</dbReference>
<organism evidence="10 11">
    <name type="scientific">Neoasaia chiangmaiensis</name>
    <dbReference type="NCBI Taxonomy" id="320497"/>
    <lineage>
        <taxon>Bacteria</taxon>
        <taxon>Pseudomonadati</taxon>
        <taxon>Pseudomonadota</taxon>
        <taxon>Alphaproteobacteria</taxon>
        <taxon>Acetobacterales</taxon>
        <taxon>Acetobacteraceae</taxon>
        <taxon>Neoasaia</taxon>
    </lineage>
</organism>
<dbReference type="PANTHER" id="PTHR30349:SF77">
    <property type="entry name" value="TYROSINE RECOMBINASE XERC"/>
    <property type="match status" value="1"/>
</dbReference>
<dbReference type="InterPro" id="IPR002104">
    <property type="entry name" value="Integrase_catalytic"/>
</dbReference>
<dbReference type="InterPro" id="IPR023009">
    <property type="entry name" value="Tyrosine_recombinase_XerC/XerD"/>
</dbReference>
<keyword evidence="3 9" id="KW-0132">Cell division</keyword>
<keyword evidence="4 9" id="KW-0159">Chromosome partition</keyword>